<dbReference type="HOGENOM" id="CLU_202436_0_0_9"/>
<dbReference type="AlphaFoldDB" id="K0J1I0"/>
<reference evidence="1 2" key="1">
    <citation type="submission" date="2011-01" db="EMBL/GenBank/DDBJ databases">
        <title>Whole genome sequence of Amphibacillus xylinus NBRC 15112.</title>
        <authorList>
            <person name="Nakazawa H."/>
            <person name="Katano Y."/>
            <person name="Nakamura S."/>
            <person name="Sasagawa M."/>
            <person name="Fukada J."/>
            <person name="Arai T."/>
            <person name="Sasakura N."/>
            <person name="Mochizuki D."/>
            <person name="Hosoyama A."/>
            <person name="Harada K."/>
            <person name="Horikawa H."/>
            <person name="Kato Y."/>
            <person name="Harada T."/>
            <person name="Sasaki K."/>
            <person name="Sekiguchi M."/>
            <person name="Hodoyama M."/>
            <person name="Nishiko R."/>
            <person name="Narita H."/>
            <person name="Hanamaki A."/>
            <person name="Hata C."/>
            <person name="Konno Y."/>
            <person name="Niimura Y."/>
            <person name="Yamazaki S."/>
            <person name="Fujita N."/>
        </authorList>
    </citation>
    <scope>NUCLEOTIDE SEQUENCE [LARGE SCALE GENOMIC DNA]</scope>
    <source>
        <strain evidence="2">ATCC 51415 / DSM 6626 / JCM 7361 / LMG 17667 / NBRC 15112 / Ep01</strain>
    </source>
</reference>
<gene>
    <name evidence="1" type="ordered locus">AXY_02140</name>
</gene>
<accession>K0J1I0</accession>
<dbReference type="RefSeq" id="WP_015008952.1">
    <property type="nucleotide sequence ID" value="NC_018704.1"/>
</dbReference>
<proteinExistence type="predicted"/>
<evidence type="ECO:0000313" key="1">
    <source>
        <dbReference type="EMBL" id="BAM46346.1"/>
    </source>
</evidence>
<sequence length="51" mass="6000">MAKYKVLKTFRDIHTKEVYKKDSVIDITVKRADEVAKNLDGSFLDRIDKKE</sequence>
<protein>
    <submittedName>
        <fullName evidence="1">Uncharacterized protein</fullName>
    </submittedName>
</protein>
<dbReference type="EMBL" id="AP012050">
    <property type="protein sequence ID" value="BAM46346.1"/>
    <property type="molecule type" value="Genomic_DNA"/>
</dbReference>
<keyword evidence="2" id="KW-1185">Reference proteome</keyword>
<dbReference type="Proteomes" id="UP000006294">
    <property type="component" value="Chromosome"/>
</dbReference>
<dbReference type="STRING" id="698758.AXY_02140"/>
<evidence type="ECO:0000313" key="2">
    <source>
        <dbReference type="Proteomes" id="UP000006294"/>
    </source>
</evidence>
<organism evidence="1 2">
    <name type="scientific">Amphibacillus xylanus (strain ATCC 51415 / DSM 6626 / JCM 7361 / LMG 17667 / NBRC 15112 / Ep01)</name>
    <dbReference type="NCBI Taxonomy" id="698758"/>
    <lineage>
        <taxon>Bacteria</taxon>
        <taxon>Bacillati</taxon>
        <taxon>Bacillota</taxon>
        <taxon>Bacilli</taxon>
        <taxon>Bacillales</taxon>
        <taxon>Bacillaceae</taxon>
        <taxon>Amphibacillus</taxon>
    </lineage>
</organism>
<dbReference type="KEGG" id="axl:AXY_02140"/>
<name>K0J1I0_AMPXN</name>